<protein>
    <submittedName>
        <fullName evidence="2">Alpha/beta fold hydrolase</fullName>
    </submittedName>
</protein>
<dbReference type="Gene3D" id="3.40.50.1820">
    <property type="entry name" value="alpha/beta hydrolase"/>
    <property type="match status" value="1"/>
</dbReference>
<evidence type="ECO:0000313" key="3">
    <source>
        <dbReference type="Proteomes" id="UP001597135"/>
    </source>
</evidence>
<sequence length="309" mass="34050">MIWALAVLAGLALWPVIREARRTPVDDVVRASAPGEFADLSLGRVHYRWLGRPRGPVAICVHGLTTPSFVWEGLVPHLERMGFRVLLYDLYGRGYSSRPEGAQTPEMFTRQLSELLAALGLDEDLTLIGYSMGGVIASRFTAAYPGRVRQLMLVAPADMGIEVSRATRIARDVPVLGDWLFHMAFPRQFRASLARQQALEVSVEDLGDRQAGELMKRGYLRAVLSSLRHSLRRPLEQAHRQIAQAGVPVLAVWGDADETVPLAGLGLLAQWNRNAHQEVIPEATHLLPATHTEALAGHISALTESLRRG</sequence>
<name>A0ABW3ZMZ9_9RHOB</name>
<evidence type="ECO:0000313" key="2">
    <source>
        <dbReference type="EMBL" id="MFD1344506.1"/>
    </source>
</evidence>
<reference evidence="3" key="1">
    <citation type="journal article" date="2019" name="Int. J. Syst. Evol. Microbiol.">
        <title>The Global Catalogue of Microorganisms (GCM) 10K type strain sequencing project: providing services to taxonomists for standard genome sequencing and annotation.</title>
        <authorList>
            <consortium name="The Broad Institute Genomics Platform"/>
            <consortium name="The Broad Institute Genome Sequencing Center for Infectious Disease"/>
            <person name="Wu L."/>
            <person name="Ma J."/>
        </authorList>
    </citation>
    <scope>NUCLEOTIDE SEQUENCE [LARGE SCALE GENOMIC DNA]</scope>
    <source>
        <strain evidence="3">CCUG 62953</strain>
    </source>
</reference>
<accession>A0ABW3ZMZ9</accession>
<proteinExistence type="predicted"/>
<dbReference type="InterPro" id="IPR050266">
    <property type="entry name" value="AB_hydrolase_sf"/>
</dbReference>
<dbReference type="PANTHER" id="PTHR43798:SF33">
    <property type="entry name" value="HYDROLASE, PUTATIVE (AFU_ORTHOLOGUE AFUA_2G14860)-RELATED"/>
    <property type="match status" value="1"/>
</dbReference>
<dbReference type="PANTHER" id="PTHR43798">
    <property type="entry name" value="MONOACYLGLYCEROL LIPASE"/>
    <property type="match status" value="1"/>
</dbReference>
<dbReference type="Proteomes" id="UP001597135">
    <property type="component" value="Unassembled WGS sequence"/>
</dbReference>
<feature type="domain" description="AB hydrolase-1" evidence="1">
    <location>
        <begin position="59"/>
        <end position="288"/>
    </location>
</feature>
<comment type="caution">
    <text evidence="2">The sequence shown here is derived from an EMBL/GenBank/DDBJ whole genome shotgun (WGS) entry which is preliminary data.</text>
</comment>
<evidence type="ECO:0000259" key="1">
    <source>
        <dbReference type="Pfam" id="PF00561"/>
    </source>
</evidence>
<dbReference type="InterPro" id="IPR000073">
    <property type="entry name" value="AB_hydrolase_1"/>
</dbReference>
<keyword evidence="3" id="KW-1185">Reference proteome</keyword>
<dbReference type="Pfam" id="PF00561">
    <property type="entry name" value="Abhydrolase_1"/>
    <property type="match status" value="1"/>
</dbReference>
<organism evidence="2 3">
    <name type="scientific">Litorisediminicola beolgyonensis</name>
    <dbReference type="NCBI Taxonomy" id="1173614"/>
    <lineage>
        <taxon>Bacteria</taxon>
        <taxon>Pseudomonadati</taxon>
        <taxon>Pseudomonadota</taxon>
        <taxon>Alphaproteobacteria</taxon>
        <taxon>Rhodobacterales</taxon>
        <taxon>Paracoccaceae</taxon>
        <taxon>Litorisediminicola</taxon>
    </lineage>
</organism>
<dbReference type="GO" id="GO:0016787">
    <property type="term" value="F:hydrolase activity"/>
    <property type="evidence" value="ECO:0007669"/>
    <property type="project" value="UniProtKB-KW"/>
</dbReference>
<dbReference type="InterPro" id="IPR029058">
    <property type="entry name" value="AB_hydrolase_fold"/>
</dbReference>
<dbReference type="EMBL" id="JBHTMU010000053">
    <property type="protein sequence ID" value="MFD1344506.1"/>
    <property type="molecule type" value="Genomic_DNA"/>
</dbReference>
<dbReference type="RefSeq" id="WP_386806086.1">
    <property type="nucleotide sequence ID" value="NZ_JBHTMU010000053.1"/>
</dbReference>
<dbReference type="SUPFAM" id="SSF53474">
    <property type="entry name" value="alpha/beta-Hydrolases"/>
    <property type="match status" value="1"/>
</dbReference>
<keyword evidence="2" id="KW-0378">Hydrolase</keyword>
<dbReference type="PRINTS" id="PR00111">
    <property type="entry name" value="ABHYDROLASE"/>
</dbReference>
<gene>
    <name evidence="2" type="ORF">ACFQ4E_18895</name>
</gene>